<feature type="transmembrane region" description="Helical" evidence="2">
    <location>
        <begin position="42"/>
        <end position="62"/>
    </location>
</feature>
<dbReference type="CDD" id="cd07012">
    <property type="entry name" value="PBP2_Bug_TTT"/>
    <property type="match status" value="1"/>
</dbReference>
<evidence type="ECO:0000256" key="1">
    <source>
        <dbReference type="ARBA" id="ARBA00006987"/>
    </source>
</evidence>
<comment type="caution">
    <text evidence="3">The sequence shown here is derived from an EMBL/GenBank/DDBJ whole genome shotgun (WGS) entry which is preliminary data.</text>
</comment>
<proteinExistence type="inferred from homology"/>
<accession>Q1YHF5</accession>
<sequence>MRRRRKAALREGETGQTSCLWRAAIRYCRATDLGGSMYRRTLMTLAAALMGTTLLGAGAATAQEYPERPIQMIVPWGAGGGTDAVGRIFASLLQEELGVPVNVVNRTGGSGVVGHSAIANAEPDGYTLGIMTIEIDMMHWQGLTELTYEDFDILALVNADPGGVMVSADSEYDSLEKLLEALKSEPKGTFKGSGTGQGGIWHLGLAGWLLSEDLAPDQVTWVPSQGAAPGITDMVAGGVDIVPSSLAEGRSMIDAERVRPLATMSAERQEAFPDVPTLKEATGSDWTLAVWRTVVGPDGMPDDVKSKLTAAIEKAYNSDEYQTFMNDRGFGMRWAAGEDATKIVADDDASLGEVMKKAGLAK</sequence>
<keyword evidence="4" id="KW-1185">Reference proteome</keyword>
<organism evidence="3 4">
    <name type="scientific">Aurantimonas manganoxydans (strain ATCC BAA-1229 / DSM 21871 / SI85-9A1)</name>
    <dbReference type="NCBI Taxonomy" id="287752"/>
    <lineage>
        <taxon>Bacteria</taxon>
        <taxon>Pseudomonadati</taxon>
        <taxon>Pseudomonadota</taxon>
        <taxon>Alphaproteobacteria</taxon>
        <taxon>Hyphomicrobiales</taxon>
        <taxon>Aurantimonadaceae</taxon>
        <taxon>Aurantimonas</taxon>
    </lineage>
</organism>
<dbReference type="InterPro" id="IPR005064">
    <property type="entry name" value="BUG"/>
</dbReference>
<dbReference type="PIRSF" id="PIRSF017082">
    <property type="entry name" value="YflP"/>
    <property type="match status" value="1"/>
</dbReference>
<dbReference type="InterPro" id="IPR042100">
    <property type="entry name" value="Bug_dom1"/>
</dbReference>
<evidence type="ECO:0000256" key="2">
    <source>
        <dbReference type="SAM" id="Phobius"/>
    </source>
</evidence>
<evidence type="ECO:0000313" key="4">
    <source>
        <dbReference type="Proteomes" id="UP000000321"/>
    </source>
</evidence>
<keyword evidence="2" id="KW-1133">Transmembrane helix</keyword>
<name>Q1YHF5_AURMS</name>
<dbReference type="HOGENOM" id="CLU_045683_1_1_5"/>
<evidence type="ECO:0000313" key="3">
    <source>
        <dbReference type="EMBL" id="EAS49624.1"/>
    </source>
</evidence>
<gene>
    <name evidence="3" type="ORF">SI859A1_00277</name>
</gene>
<dbReference type="Pfam" id="PF03401">
    <property type="entry name" value="TctC"/>
    <property type="match status" value="1"/>
</dbReference>
<dbReference type="PANTHER" id="PTHR42928">
    <property type="entry name" value="TRICARBOXYLATE-BINDING PROTEIN"/>
    <property type="match status" value="1"/>
</dbReference>
<protein>
    <recommendedName>
        <fullName evidence="5">Tripartite tricarboxylate transporter substrate binding protein</fullName>
    </recommendedName>
</protein>
<dbReference type="EMBL" id="AAPJ01000004">
    <property type="protein sequence ID" value="EAS49624.1"/>
    <property type="molecule type" value="Genomic_DNA"/>
</dbReference>
<dbReference type="Gene3D" id="3.40.190.10">
    <property type="entry name" value="Periplasmic binding protein-like II"/>
    <property type="match status" value="1"/>
</dbReference>
<dbReference type="PANTHER" id="PTHR42928:SF5">
    <property type="entry name" value="BLR1237 PROTEIN"/>
    <property type="match status" value="1"/>
</dbReference>
<dbReference type="Proteomes" id="UP000000321">
    <property type="component" value="Unassembled WGS sequence"/>
</dbReference>
<dbReference type="SUPFAM" id="SSF53850">
    <property type="entry name" value="Periplasmic binding protein-like II"/>
    <property type="match status" value="1"/>
</dbReference>
<evidence type="ECO:0008006" key="5">
    <source>
        <dbReference type="Google" id="ProtNLM"/>
    </source>
</evidence>
<keyword evidence="2" id="KW-0472">Membrane</keyword>
<keyword evidence="2" id="KW-0812">Transmembrane</keyword>
<dbReference type="BioCyc" id="AURANTIMONAS:SI859A1_00277-MONOMER"/>
<dbReference type="AlphaFoldDB" id="Q1YHF5"/>
<comment type="similarity">
    <text evidence="1">Belongs to the UPF0065 (bug) family.</text>
</comment>
<reference evidence="3 4" key="1">
    <citation type="journal article" date="2008" name="Appl. Environ. Microbiol.">
        <title>Genomic insights into Mn(II) oxidation by the marine alphaproteobacterium Aurantimonas sp. strain SI85-9A1.</title>
        <authorList>
            <person name="Dick G.J."/>
            <person name="Podell S."/>
            <person name="Johnson H.A."/>
            <person name="Rivera-Espinoza Y."/>
            <person name="Bernier-Latmani R."/>
            <person name="McCarthy J.K."/>
            <person name="Torpey J.W."/>
            <person name="Clement B.G."/>
            <person name="Gaasterland T."/>
            <person name="Tebo B.M."/>
        </authorList>
    </citation>
    <scope>NUCLEOTIDE SEQUENCE [LARGE SCALE GENOMIC DNA]</scope>
    <source>
        <strain evidence="3 4">SI85-9A1</strain>
    </source>
</reference>
<dbReference type="Gene3D" id="3.40.190.150">
    <property type="entry name" value="Bordetella uptake gene, domain 1"/>
    <property type="match status" value="1"/>
</dbReference>